<dbReference type="InterPro" id="IPR003959">
    <property type="entry name" value="ATPase_AAA_core"/>
</dbReference>
<dbReference type="Gene3D" id="3.40.50.300">
    <property type="entry name" value="P-loop containing nucleotide triphosphate hydrolases"/>
    <property type="match status" value="1"/>
</dbReference>
<keyword evidence="2" id="KW-0547">Nucleotide-binding</keyword>
<sequence>MLIMFKTRNFMSFKDEVIIDFRATSYIQHPTHVLEINDKMKVLKTTAIYGANASGKSNLISAMYFFKKYIFEQFLSNRKSDNTEIDNKFKVELDQFLLSDESDNVSEFEIIFCYNNKIIQYGFECTPDNVLSEWYYINENKVFERNGNKLSFGSQYRNILNKYSKVIPERLHLSVLEYLLDKTEKELVLKDFIDFFIKDYNVYLEIFFEVSIKKVGGMVSFNDKILKDKKYRNKIVSYLKRIDVGISGLEVQKKIVLDEETGKETEKQIVKSIHNVYNSAGEVTGKQYFDLIQESTGTLRFLSYIQNVIEMTENGGVFIVDELSARLHPLLTKLIVDIFQDNSNKKAQLIFTTHDISILNKEQFRRDEVLFVDKDIKGVSKIYALSDLKVREDASFNKDYLQGKYGAIPIFNYDEIIGGD</sequence>
<keyword evidence="2" id="KW-0067">ATP-binding</keyword>
<dbReference type="InterPro" id="IPR027417">
    <property type="entry name" value="P-loop_NTPase"/>
</dbReference>
<feature type="domain" description="ATPase AAA-type core" evidence="1">
    <location>
        <begin position="46"/>
        <end position="360"/>
    </location>
</feature>
<dbReference type="EMBL" id="CP061336">
    <property type="protein sequence ID" value="QNU67418.1"/>
    <property type="molecule type" value="Genomic_DNA"/>
</dbReference>
<accession>A0A4U7JF67</accession>
<dbReference type="KEGG" id="rher:EHE19_002470"/>
<dbReference type="RefSeq" id="WP_137697759.1">
    <property type="nucleotide sequence ID" value="NZ_CP061336.1"/>
</dbReference>
<dbReference type="PANTHER" id="PTHR40396:SF1">
    <property type="entry name" value="ATPASE AAA-TYPE CORE DOMAIN-CONTAINING PROTEIN"/>
    <property type="match status" value="1"/>
</dbReference>
<gene>
    <name evidence="2" type="ORF">EHE19_002470</name>
</gene>
<dbReference type="AlphaFoldDB" id="A0A4U7JF67"/>
<dbReference type="GO" id="GO:0005524">
    <property type="term" value="F:ATP binding"/>
    <property type="evidence" value="ECO:0007669"/>
    <property type="project" value="UniProtKB-KW"/>
</dbReference>
<dbReference type="Pfam" id="PF13304">
    <property type="entry name" value="AAA_21"/>
    <property type="match status" value="1"/>
</dbReference>
<name>A0A4U7JF67_9FIRM</name>
<protein>
    <submittedName>
        <fullName evidence="2">ATP-binding protein</fullName>
    </submittedName>
</protein>
<keyword evidence="3" id="KW-1185">Reference proteome</keyword>
<evidence type="ECO:0000313" key="2">
    <source>
        <dbReference type="EMBL" id="QNU67418.1"/>
    </source>
</evidence>
<dbReference type="OrthoDB" id="9809324at2"/>
<evidence type="ECO:0000259" key="1">
    <source>
        <dbReference type="Pfam" id="PF13304"/>
    </source>
</evidence>
<dbReference type="Proteomes" id="UP000306409">
    <property type="component" value="Chromosome"/>
</dbReference>
<proteinExistence type="predicted"/>
<dbReference type="PANTHER" id="PTHR40396">
    <property type="entry name" value="ATPASE-LIKE PROTEIN"/>
    <property type="match status" value="1"/>
</dbReference>
<dbReference type="GO" id="GO:0016887">
    <property type="term" value="F:ATP hydrolysis activity"/>
    <property type="evidence" value="ECO:0007669"/>
    <property type="project" value="InterPro"/>
</dbReference>
<evidence type="ECO:0000313" key="3">
    <source>
        <dbReference type="Proteomes" id="UP000306409"/>
    </source>
</evidence>
<organism evidence="2 3">
    <name type="scientific">Ruminiclostridium herbifermentans</name>
    <dbReference type="NCBI Taxonomy" id="2488810"/>
    <lineage>
        <taxon>Bacteria</taxon>
        <taxon>Bacillati</taxon>
        <taxon>Bacillota</taxon>
        <taxon>Clostridia</taxon>
        <taxon>Eubacteriales</taxon>
        <taxon>Oscillospiraceae</taxon>
        <taxon>Ruminiclostridium</taxon>
    </lineage>
</organism>
<dbReference type="SUPFAM" id="SSF52540">
    <property type="entry name" value="P-loop containing nucleoside triphosphate hydrolases"/>
    <property type="match status" value="1"/>
</dbReference>
<reference evidence="2 3" key="1">
    <citation type="submission" date="2020-09" db="EMBL/GenBank/DDBJ databases">
        <title>Characterization and genome sequencing of Ruminiclostridium sp. nov. MA18.</title>
        <authorList>
            <person name="Rettenmaier R."/>
            <person name="Kowollik M.-L."/>
            <person name="Liebl W."/>
            <person name="Zverlov V."/>
        </authorList>
    </citation>
    <scope>NUCLEOTIDE SEQUENCE [LARGE SCALE GENOMIC DNA]</scope>
    <source>
        <strain evidence="2 3">MA18</strain>
    </source>
</reference>